<protein>
    <submittedName>
        <fullName evidence="2">Uncharacterized protein</fullName>
    </submittedName>
</protein>
<evidence type="ECO:0000256" key="1">
    <source>
        <dbReference type="SAM" id="MobiDB-lite"/>
    </source>
</evidence>
<name>A0A6C0JGP5_9ZZZZ</name>
<evidence type="ECO:0000313" key="2">
    <source>
        <dbReference type="EMBL" id="QHU02834.1"/>
    </source>
</evidence>
<proteinExistence type="predicted"/>
<reference evidence="2" key="1">
    <citation type="journal article" date="2020" name="Nature">
        <title>Giant virus diversity and host interactions through global metagenomics.</title>
        <authorList>
            <person name="Schulz F."/>
            <person name="Roux S."/>
            <person name="Paez-Espino D."/>
            <person name="Jungbluth S."/>
            <person name="Walsh D.A."/>
            <person name="Denef V.J."/>
            <person name="McMahon K.D."/>
            <person name="Konstantinidis K.T."/>
            <person name="Eloe-Fadrosh E.A."/>
            <person name="Kyrpides N.C."/>
            <person name="Woyke T."/>
        </authorList>
    </citation>
    <scope>NUCLEOTIDE SEQUENCE</scope>
    <source>
        <strain evidence="2">GVMAG-M-3300025880-76</strain>
    </source>
</reference>
<organism evidence="2">
    <name type="scientific">viral metagenome</name>
    <dbReference type="NCBI Taxonomy" id="1070528"/>
    <lineage>
        <taxon>unclassified sequences</taxon>
        <taxon>metagenomes</taxon>
        <taxon>organismal metagenomes</taxon>
    </lineage>
</organism>
<dbReference type="EMBL" id="MN740364">
    <property type="protein sequence ID" value="QHU02834.1"/>
    <property type="molecule type" value="Genomic_DNA"/>
</dbReference>
<sequence>MSDTTADLQPPAIPTEEPPQQIEVAITDVPVTNQSVALNLLVAFAQLAYKRSAYNMDETAKLVECIKMFQPAPTDNAAAPASEEI</sequence>
<accession>A0A6C0JGP5</accession>
<feature type="region of interest" description="Disordered" evidence="1">
    <location>
        <begin position="1"/>
        <end position="20"/>
    </location>
</feature>
<dbReference type="AlphaFoldDB" id="A0A6C0JGP5"/>